<name>A0A3D8TWD4_9LIST</name>
<accession>A0A3D8TWD4</accession>
<feature type="binding site" evidence="10">
    <location>
        <position position="65"/>
    </location>
    <ligand>
        <name>Zn(2+)</name>
        <dbReference type="ChEBI" id="CHEBI:29105"/>
        <label>1</label>
        <note>catalytic</note>
    </ligand>
</feature>
<dbReference type="HAMAP" id="MF_01818">
    <property type="entry name" value="RNase_Z_BN"/>
    <property type="match status" value="1"/>
</dbReference>
<evidence type="ECO:0000313" key="12">
    <source>
        <dbReference type="Proteomes" id="UP000257055"/>
    </source>
</evidence>
<feature type="active site" description="Proton acceptor" evidence="10">
    <location>
        <position position="67"/>
    </location>
</feature>
<dbReference type="PANTHER" id="PTHR46018">
    <property type="entry name" value="ZINC PHOSPHODIESTERASE ELAC PROTEIN 1"/>
    <property type="match status" value="1"/>
</dbReference>
<evidence type="ECO:0000256" key="9">
    <source>
        <dbReference type="ARBA" id="ARBA00057812"/>
    </source>
</evidence>
<dbReference type="NCBIfam" id="NF000801">
    <property type="entry name" value="PRK00055.1-3"/>
    <property type="match status" value="1"/>
</dbReference>
<evidence type="ECO:0000256" key="4">
    <source>
        <dbReference type="ARBA" id="ARBA00022722"/>
    </source>
</evidence>
<evidence type="ECO:0000256" key="3">
    <source>
        <dbReference type="ARBA" id="ARBA00022694"/>
    </source>
</evidence>
<comment type="similarity">
    <text evidence="10">Belongs to the RNase Z family.</text>
</comment>
<evidence type="ECO:0000256" key="7">
    <source>
        <dbReference type="ARBA" id="ARBA00022801"/>
    </source>
</evidence>
<dbReference type="CDD" id="cd07717">
    <property type="entry name" value="RNaseZ_ZiPD-like_MBL-fold"/>
    <property type="match status" value="1"/>
</dbReference>
<dbReference type="NCBIfam" id="NF000800">
    <property type="entry name" value="PRK00055.1-1"/>
    <property type="match status" value="1"/>
</dbReference>
<dbReference type="Pfam" id="PF23023">
    <property type="entry name" value="Anti-Pycsar_Apyc1"/>
    <property type="match status" value="1"/>
</dbReference>
<proteinExistence type="inferred from homology"/>
<dbReference type="AlphaFoldDB" id="A0A3D8TWD4"/>
<keyword evidence="3 10" id="KW-0819">tRNA processing</keyword>
<evidence type="ECO:0000256" key="10">
    <source>
        <dbReference type="HAMAP-Rule" id="MF_01818"/>
    </source>
</evidence>
<protein>
    <recommendedName>
        <fullName evidence="2 10">Ribonuclease Z</fullName>
        <shortName evidence="10">RNase Z</shortName>
        <ecNumber evidence="2 10">3.1.26.11</ecNumber>
    </recommendedName>
    <alternativeName>
        <fullName evidence="10">tRNA 3 endonuclease</fullName>
    </alternativeName>
    <alternativeName>
        <fullName evidence="10">tRNase Z</fullName>
    </alternativeName>
</protein>
<dbReference type="RefSeq" id="WP_115752042.1">
    <property type="nucleotide sequence ID" value="NZ_LARY01000001.1"/>
</dbReference>
<dbReference type="EC" id="3.1.26.11" evidence="2 10"/>
<organism evidence="11 12">
    <name type="scientific">Listeria kieliensis</name>
    <dbReference type="NCBI Taxonomy" id="1621700"/>
    <lineage>
        <taxon>Bacteria</taxon>
        <taxon>Bacillati</taxon>
        <taxon>Bacillota</taxon>
        <taxon>Bacilli</taxon>
        <taxon>Bacillales</taxon>
        <taxon>Listeriaceae</taxon>
        <taxon>Listeria</taxon>
    </lineage>
</organism>
<comment type="cofactor">
    <cofactor evidence="10">
        <name>Zn(2+)</name>
        <dbReference type="ChEBI" id="CHEBI:29105"/>
    </cofactor>
    <text evidence="10">Binds 2 Zn(2+) ions.</text>
</comment>
<feature type="binding site" evidence="10">
    <location>
        <position position="67"/>
    </location>
    <ligand>
        <name>Zn(2+)</name>
        <dbReference type="ChEBI" id="CHEBI:29105"/>
        <label>2</label>
        <note>catalytic</note>
    </ligand>
</feature>
<evidence type="ECO:0000256" key="5">
    <source>
        <dbReference type="ARBA" id="ARBA00022723"/>
    </source>
</evidence>
<dbReference type="SUPFAM" id="SSF56281">
    <property type="entry name" value="Metallo-hydrolase/oxidoreductase"/>
    <property type="match status" value="1"/>
</dbReference>
<keyword evidence="12" id="KW-1185">Reference proteome</keyword>
<sequence length="305" mass="33733">MELIFLGTGAGVPSKGRNVTSLALMMLNERNAIWLFDCGEATQHQILYSQVKLSKVEKIFITHMHGDHIFGLPGLLSSRSFQGGDSELVVYGPEGIKSYIETSLALSGTHLSYPLRIEEIALDGMVYQDETIKVSCMELDHGISSFGFRIEESDKQGALDAEGLMQKGIKPGPLFKQLKDGEKVTLPNGEILDGKDYIGPTQKGKVLAIFGDTRSFAREEELARDADLIVHEATFEAEKGEMARAYMHSTTKEAATLARNAEAKRLIITHISSRYDKETSEQLVSEARSIFPKTEIASDLRTFEI</sequence>
<evidence type="ECO:0000256" key="8">
    <source>
        <dbReference type="ARBA" id="ARBA00022833"/>
    </source>
</evidence>
<evidence type="ECO:0000256" key="2">
    <source>
        <dbReference type="ARBA" id="ARBA00012477"/>
    </source>
</evidence>
<dbReference type="Proteomes" id="UP000257055">
    <property type="component" value="Unassembled WGS sequence"/>
</dbReference>
<dbReference type="InterPro" id="IPR036866">
    <property type="entry name" value="RibonucZ/Hydroxyglut_hydro"/>
</dbReference>
<feature type="binding site" evidence="10">
    <location>
        <position position="141"/>
    </location>
    <ligand>
        <name>Zn(2+)</name>
        <dbReference type="ChEBI" id="CHEBI:29105"/>
        <label>1</label>
        <note>catalytic</note>
    </ligand>
</feature>
<evidence type="ECO:0000313" key="11">
    <source>
        <dbReference type="EMBL" id="RDX02364.1"/>
    </source>
</evidence>
<dbReference type="InterPro" id="IPR013471">
    <property type="entry name" value="RNase_Z/BN"/>
</dbReference>
<dbReference type="EMBL" id="LARY01000001">
    <property type="protein sequence ID" value="RDX02364.1"/>
    <property type="molecule type" value="Genomic_DNA"/>
</dbReference>
<keyword evidence="5 10" id="KW-0479">Metal-binding</keyword>
<keyword evidence="6 10" id="KW-0255">Endonuclease</keyword>
<keyword evidence="8 10" id="KW-0862">Zinc</keyword>
<keyword evidence="7 10" id="KW-0378">Hydrolase</keyword>
<feature type="binding site" evidence="10">
    <location>
        <position position="68"/>
    </location>
    <ligand>
        <name>Zn(2+)</name>
        <dbReference type="ChEBI" id="CHEBI:29105"/>
        <label>2</label>
        <note>catalytic</note>
    </ligand>
</feature>
<feature type="binding site" evidence="10">
    <location>
        <position position="63"/>
    </location>
    <ligand>
        <name>Zn(2+)</name>
        <dbReference type="ChEBI" id="CHEBI:29105"/>
        <label>1</label>
        <note>catalytic</note>
    </ligand>
</feature>
<dbReference type="NCBIfam" id="TIGR02651">
    <property type="entry name" value="RNase_Z"/>
    <property type="match status" value="1"/>
</dbReference>
<gene>
    <name evidence="10" type="primary">rnz</name>
    <name evidence="11" type="ORF">UR08_02270</name>
</gene>
<comment type="catalytic activity">
    <reaction evidence="10">
        <text>Endonucleolytic cleavage of RNA, removing extra 3' nucleotides from tRNA precursor, generating 3' termini of tRNAs. A 3'-hydroxy group is left at the tRNA terminus and a 5'-phosphoryl group is left at the trailer molecule.</text>
        <dbReference type="EC" id="3.1.26.11"/>
    </reaction>
</comment>
<evidence type="ECO:0000256" key="1">
    <source>
        <dbReference type="ARBA" id="ARBA00011738"/>
    </source>
</evidence>
<keyword evidence="4 10" id="KW-0540">Nuclease</keyword>
<comment type="subunit">
    <text evidence="1 10">Homodimer.</text>
</comment>
<dbReference type="GO" id="GO:0008270">
    <property type="term" value="F:zinc ion binding"/>
    <property type="evidence" value="ECO:0007669"/>
    <property type="project" value="UniProtKB-UniRule"/>
</dbReference>
<feature type="binding site" evidence="10">
    <location>
        <position position="212"/>
    </location>
    <ligand>
        <name>Zn(2+)</name>
        <dbReference type="ChEBI" id="CHEBI:29105"/>
        <label>1</label>
        <note>catalytic</note>
    </ligand>
</feature>
<comment type="function">
    <text evidence="9 10">Zinc phosphodiesterase, which displays some tRNA 3'-processing endonuclease activity. Probably involved in tRNA maturation, by removing a 3'-trailer from precursor tRNA.</text>
</comment>
<comment type="caution">
    <text evidence="11">The sequence shown here is derived from an EMBL/GenBank/DDBJ whole genome shotgun (WGS) entry which is preliminary data.</text>
</comment>
<dbReference type="GO" id="GO:0042781">
    <property type="term" value="F:3'-tRNA processing endoribonuclease activity"/>
    <property type="evidence" value="ECO:0007669"/>
    <property type="project" value="UniProtKB-UniRule"/>
</dbReference>
<dbReference type="Gene3D" id="3.60.15.10">
    <property type="entry name" value="Ribonuclease Z/Hydroxyacylglutathione hydrolase-like"/>
    <property type="match status" value="1"/>
</dbReference>
<dbReference type="GO" id="GO:0042802">
    <property type="term" value="F:identical protein binding"/>
    <property type="evidence" value="ECO:0007669"/>
    <property type="project" value="UniProtKB-ARBA"/>
</dbReference>
<dbReference type="FunFam" id="3.60.15.10:FF:000002">
    <property type="entry name" value="Ribonuclease Z"/>
    <property type="match status" value="1"/>
</dbReference>
<feature type="binding site" evidence="10">
    <location>
        <position position="212"/>
    </location>
    <ligand>
        <name>Zn(2+)</name>
        <dbReference type="ChEBI" id="CHEBI:29105"/>
        <label>2</label>
        <note>catalytic</note>
    </ligand>
</feature>
<dbReference type="PANTHER" id="PTHR46018:SF2">
    <property type="entry name" value="ZINC PHOSPHODIESTERASE ELAC PROTEIN 1"/>
    <property type="match status" value="1"/>
</dbReference>
<evidence type="ECO:0000256" key="6">
    <source>
        <dbReference type="ARBA" id="ARBA00022759"/>
    </source>
</evidence>
<feature type="binding site" evidence="10">
    <location>
        <position position="270"/>
    </location>
    <ligand>
        <name>Zn(2+)</name>
        <dbReference type="ChEBI" id="CHEBI:29105"/>
        <label>2</label>
        <note>catalytic</note>
    </ligand>
</feature>
<reference evidence="12" key="1">
    <citation type="submission" date="2015-04" db="EMBL/GenBank/DDBJ databases">
        <authorList>
            <person name="Schardt J."/>
            <person name="Mueller-Herbst S."/>
            <person name="Scherer S."/>
            <person name="Huptas C."/>
        </authorList>
    </citation>
    <scope>NUCLEOTIDE SEQUENCE [LARGE SCALE GENOMIC DNA]</scope>
    <source>
        <strain evidence="12">Kiel-L1</strain>
    </source>
</reference>